<sequence length="798" mass="89639">MEPGLRLLTQLVIEFTPVIVTLIQKRTLESLNTSNSQFPQVIKEFIQTVNLPLERDGAITEFEQQKTLQQELAIYQRATQLKIATQSRETSLKLPEISQIFDNWPLRLYPSQILDSGTNSQRKPLKIFLAPPQIKFDQFDDKNQENSQIELTLAEGLREFLHKHYSLHSPIRPTELLAGAWDSKRFHSESSIKALFGMLKTEPILILESEHDGDYLNFRIGYWGLGQETYYYKTIFRLPYREILHDSAKSRAVEWKKLRDKLILMGEDIAEINDLCKDNVFNLEILEKAEKWQDKGINISQLSLKYQVNHQDLQKLCQVLINCHCLVAAWVADAYHLVDYDVPPLLPEVLPSLLQDTFNLQSVQELLRVYATGYQEVYEALENERRYWVPELALQLAQSLSHLPDPSWAQSQVDYSINTWLELRQVSRQDFMNPFEAMQSAIKVEDKAYLEKLKEYFTAVGHIERIADIDQLLDAIAAQRSAEIAQLQHQLTLASPSANYTLTAHSGKVTSVAISSDGEVLVSGCAEKTINIWNLQTGKQIRTLTGNEGEVSSVAISRDSKFLAVGSCEHPKSNVKVWNLKTGKLLHTLLGHQKPVNVVAMSHDGQILASGSHKIKIWNLHTGDGQSRAGGERICTLWHTSAVHAIAISRDGKILASGSADSKIRLWNPRTGDPLRTLNGHSDEVKSLAMSPDGQFIFSASADKTIKIWQLSTGELLHTLNSHSDEVKSLAISPDSKTLFSSSADKTIKIWQLSTGEVLQTLTGHSGTVNAISLSPDGKLLASGSADKTIKIWQIADN</sequence>
<dbReference type="Proteomes" id="UP000076555">
    <property type="component" value="Unassembled WGS sequence"/>
</dbReference>
<evidence type="ECO:0000256" key="1">
    <source>
        <dbReference type="ARBA" id="ARBA00022574"/>
    </source>
</evidence>
<evidence type="ECO:0000313" key="4">
    <source>
        <dbReference type="EMBL" id="KZL47751.1"/>
    </source>
</evidence>
<dbReference type="InterPro" id="IPR036322">
    <property type="entry name" value="WD40_repeat_dom_sf"/>
</dbReference>
<dbReference type="SMART" id="SM00320">
    <property type="entry name" value="WD40"/>
    <property type="match status" value="7"/>
</dbReference>
<dbReference type="InterPro" id="IPR050349">
    <property type="entry name" value="WD_LIS1/nudF_dynein_reg"/>
</dbReference>
<dbReference type="Pfam" id="PF00400">
    <property type="entry name" value="WD40"/>
    <property type="match status" value="2"/>
</dbReference>
<dbReference type="PROSITE" id="PS50294">
    <property type="entry name" value="WD_REPEATS_REGION"/>
    <property type="match status" value="5"/>
</dbReference>
<evidence type="ECO:0000256" key="2">
    <source>
        <dbReference type="ARBA" id="ARBA00022737"/>
    </source>
</evidence>
<proteinExistence type="predicted"/>
<dbReference type="PANTHER" id="PTHR44129">
    <property type="entry name" value="WD REPEAT-CONTAINING PROTEIN POP1"/>
    <property type="match status" value="1"/>
</dbReference>
<dbReference type="InterPro" id="IPR015943">
    <property type="entry name" value="WD40/YVTN_repeat-like_dom_sf"/>
</dbReference>
<feature type="repeat" description="WD" evidence="3">
    <location>
        <begin position="678"/>
        <end position="719"/>
    </location>
</feature>
<dbReference type="CDD" id="cd00200">
    <property type="entry name" value="WD40"/>
    <property type="match status" value="1"/>
</dbReference>
<evidence type="ECO:0000313" key="5">
    <source>
        <dbReference type="Proteomes" id="UP000076555"/>
    </source>
</evidence>
<dbReference type="RefSeq" id="WP_063874537.1">
    <property type="nucleotide sequence ID" value="NZ_CAWMRI010000284.1"/>
</dbReference>
<gene>
    <name evidence="4" type="ORF">A2T98_21660</name>
</gene>
<dbReference type="Gene3D" id="2.130.10.10">
    <property type="entry name" value="YVTN repeat-like/Quinoprotein amine dehydrogenase"/>
    <property type="match status" value="4"/>
</dbReference>
<dbReference type="SUPFAM" id="SSF50978">
    <property type="entry name" value="WD40 repeat-like"/>
    <property type="match status" value="1"/>
</dbReference>
<dbReference type="EMBL" id="LWAJ01000284">
    <property type="protein sequence ID" value="KZL47751.1"/>
    <property type="molecule type" value="Genomic_DNA"/>
</dbReference>
<name>A0A166I1Z6_NODSP</name>
<dbReference type="Pfam" id="PF25173">
    <property type="entry name" value="Beta-prop_WDR3_1st"/>
    <property type="match status" value="1"/>
</dbReference>
<keyword evidence="2" id="KW-0677">Repeat</keyword>
<feature type="repeat" description="WD" evidence="3">
    <location>
        <begin position="636"/>
        <end position="677"/>
    </location>
</feature>
<feature type="repeat" description="WD" evidence="3">
    <location>
        <begin position="502"/>
        <end position="543"/>
    </location>
</feature>
<organism evidence="4 5">
    <name type="scientific">Nodularia spumigena CENA596</name>
    <dbReference type="NCBI Taxonomy" id="1819295"/>
    <lineage>
        <taxon>Bacteria</taxon>
        <taxon>Bacillati</taxon>
        <taxon>Cyanobacteriota</taxon>
        <taxon>Cyanophyceae</taxon>
        <taxon>Nostocales</taxon>
        <taxon>Nodulariaceae</taxon>
        <taxon>Nodularia</taxon>
    </lineage>
</organism>
<comment type="caution">
    <text evidence="4">The sequence shown here is derived from an EMBL/GenBank/DDBJ whole genome shotgun (WGS) entry which is preliminary data.</text>
</comment>
<reference evidence="4 5" key="1">
    <citation type="submission" date="2016-04" db="EMBL/GenBank/DDBJ databases">
        <title>Draft Genome Assembly of the Bloom-forming Cyanobacterium Nodularia spumigena Strain CENA596 in Shrimp Production Ponds.</title>
        <authorList>
            <person name="Popin R.V."/>
            <person name="Rigonato J."/>
            <person name="Abreu V.A."/>
            <person name="Andreote A.P."/>
            <person name="Silveira S.B."/>
            <person name="Odebrecht C."/>
            <person name="Fiore M.F."/>
        </authorList>
    </citation>
    <scope>NUCLEOTIDE SEQUENCE [LARGE SCALE GENOMIC DNA]</scope>
    <source>
        <strain evidence="4 5">CENA596</strain>
    </source>
</reference>
<dbReference type="InterPro" id="IPR001680">
    <property type="entry name" value="WD40_rpt"/>
</dbReference>
<protein>
    <submittedName>
        <fullName evidence="4">Uncharacterized protein</fullName>
    </submittedName>
</protein>
<dbReference type="AlphaFoldDB" id="A0A166I1Z6"/>
<dbReference type="PRINTS" id="PR00320">
    <property type="entry name" value="GPROTEINBRPT"/>
</dbReference>
<keyword evidence="1 3" id="KW-0853">WD repeat</keyword>
<accession>A0A166I1Z6</accession>
<dbReference type="PROSITE" id="PS50082">
    <property type="entry name" value="WD_REPEATS_2"/>
    <property type="match status" value="5"/>
</dbReference>
<feature type="repeat" description="WD" evidence="3">
    <location>
        <begin position="720"/>
        <end position="761"/>
    </location>
</feature>
<dbReference type="OrthoDB" id="494465at2"/>
<feature type="repeat" description="WD" evidence="3">
    <location>
        <begin position="762"/>
        <end position="798"/>
    </location>
</feature>
<dbReference type="InterPro" id="IPR020472">
    <property type="entry name" value="WD40_PAC1"/>
</dbReference>
<evidence type="ECO:0000256" key="3">
    <source>
        <dbReference type="PROSITE-ProRule" id="PRU00221"/>
    </source>
</evidence>